<evidence type="ECO:0000313" key="1">
    <source>
        <dbReference type="EMBL" id="WGK81800.1"/>
    </source>
</evidence>
<gene>
    <name evidence="1" type="ORF">PYE51_00650</name>
</gene>
<name>A0AAX3U5F5_9VIBR</name>
<accession>A0AAX3U5F5</accession>
<dbReference type="EMBL" id="CP118709">
    <property type="protein sequence ID" value="WGK81800.1"/>
    <property type="molecule type" value="Genomic_DNA"/>
</dbReference>
<dbReference type="AlphaFoldDB" id="A0AAX3U5F5"/>
<dbReference type="RefSeq" id="WP_301064935.1">
    <property type="nucleotide sequence ID" value="NZ_CP118709.1"/>
</dbReference>
<dbReference type="Proteomes" id="UP001239257">
    <property type="component" value="Chromosome 1"/>
</dbReference>
<protein>
    <submittedName>
        <fullName evidence="1">Uncharacterized protein</fullName>
    </submittedName>
</protein>
<organism evidence="1 2">
    <name type="scientific">Vibrio aestuarianus</name>
    <dbReference type="NCBI Taxonomy" id="28171"/>
    <lineage>
        <taxon>Bacteria</taxon>
        <taxon>Pseudomonadati</taxon>
        <taxon>Pseudomonadota</taxon>
        <taxon>Gammaproteobacteria</taxon>
        <taxon>Vibrionales</taxon>
        <taxon>Vibrionaceae</taxon>
        <taxon>Vibrio</taxon>
    </lineage>
</organism>
<evidence type="ECO:0000313" key="2">
    <source>
        <dbReference type="Proteomes" id="UP001239257"/>
    </source>
</evidence>
<sequence length="313" mass="35907">MTDIQDIRETKEEADKGLSEFISELEKEWFKASDDKENIKILDCVIRGSVSKVSEIVNKEEDIVCCFKIDQEEERLTKLLSYLTNKRLSECKSISHILVSKAHLIAYLERKLKDWTSLAIGKLELGSHGYLDISSADSQSFKQFIESVQLGEDLDKSLLVKVANALVSTVVHQVGYTPKAVSKPVGRPKSDDVRKRMMWAYSEVYNCKKAAEKFHTSESNIKKIRTKINDEEKKFRDYIPEQEHKEMLGKHAKKLVDTHKENESYKELKALEKKISEQKIQAIQAGGALGDISIKVEELEKEYFKALEQFVNE</sequence>
<proteinExistence type="predicted"/>
<reference evidence="1" key="1">
    <citation type="submission" date="2022-02" db="EMBL/GenBank/DDBJ databases">
        <title>Emergence and expansion in Europe of a Vibrio aestuarianus clonal complex pathogenic for oysters.</title>
        <authorList>
            <person name="Mesnil A."/>
            <person name="Travers M.-A."/>
        </authorList>
    </citation>
    <scope>NUCLEOTIDE SEQUENCE</scope>
    <source>
        <strain evidence="1">U29</strain>
    </source>
</reference>